<evidence type="ECO:0000256" key="2">
    <source>
        <dbReference type="ARBA" id="ARBA00022448"/>
    </source>
</evidence>
<dbReference type="AlphaFoldDB" id="A0A4R8LQ77"/>
<dbReference type="CDD" id="cd06261">
    <property type="entry name" value="TM_PBP2"/>
    <property type="match status" value="1"/>
</dbReference>
<keyword evidence="6 7" id="KW-0472">Membrane</keyword>
<evidence type="ECO:0000256" key="7">
    <source>
        <dbReference type="RuleBase" id="RU363032"/>
    </source>
</evidence>
<feature type="transmembrane region" description="Helical" evidence="7">
    <location>
        <begin position="144"/>
        <end position="163"/>
    </location>
</feature>
<comment type="similarity">
    <text evidence="7">Belongs to the binding-protein-dependent transport system permease family.</text>
</comment>
<keyword evidence="5 7" id="KW-1133">Transmembrane helix</keyword>
<gene>
    <name evidence="9" type="ORF">C7445_104193</name>
</gene>
<accession>A0A4R8LQ77</accession>
<evidence type="ECO:0000256" key="6">
    <source>
        <dbReference type="ARBA" id="ARBA00023136"/>
    </source>
</evidence>
<dbReference type="PROSITE" id="PS50928">
    <property type="entry name" value="ABC_TM1"/>
    <property type="match status" value="1"/>
</dbReference>
<feature type="transmembrane region" description="Helical" evidence="7">
    <location>
        <begin position="184"/>
        <end position="209"/>
    </location>
</feature>
<keyword evidence="2 7" id="KW-0813">Transport</keyword>
<dbReference type="PANTHER" id="PTHR43744:SF3">
    <property type="entry name" value="LACTOSE TRANSPORT SYSTEM PERMEASE PROTEIN LACG"/>
    <property type="match status" value="1"/>
</dbReference>
<evidence type="ECO:0000259" key="8">
    <source>
        <dbReference type="PROSITE" id="PS50928"/>
    </source>
</evidence>
<dbReference type="OrthoDB" id="31780at2"/>
<comment type="caution">
    <text evidence="9">The sequence shown here is derived from an EMBL/GenBank/DDBJ whole genome shotgun (WGS) entry which is preliminary data.</text>
</comment>
<sequence>MTGKMTKFTGSIAKYMVLTIGVVVVIFPLYIAVVNSLKSNADMNRLSPLQLPLHPDWQNYVTAWTGGALGSAFVNTFIIIVLAVIGNIFFGTMVAYVLGRFNFPLKKVIMGAYLVAMFIPTMTVQVAIFGIIKNIGLFDTRYAMVLLYLGTNVVQIYIYMQFIKRIPISLDESAMLDGASYFRIYRSIIFPLLAPASATVAILQTIAIYNDLYSPYLYMPSTNLGVVSTALLRFQGPYSAQWNLIMAASVIIAIPLLLIYLFLQRYIFAGIVNGAVRE</sequence>
<dbReference type="PANTHER" id="PTHR43744">
    <property type="entry name" value="ABC TRANSPORTER PERMEASE PROTEIN MG189-RELATED-RELATED"/>
    <property type="match status" value="1"/>
</dbReference>
<keyword evidence="3" id="KW-1003">Cell membrane</keyword>
<dbReference type="RefSeq" id="WP_134159115.1">
    <property type="nucleotide sequence ID" value="NZ_SORF01000004.1"/>
</dbReference>
<dbReference type="GO" id="GO:0055085">
    <property type="term" value="P:transmembrane transport"/>
    <property type="evidence" value="ECO:0007669"/>
    <property type="project" value="InterPro"/>
</dbReference>
<keyword evidence="9" id="KW-0762">Sugar transport</keyword>
<evidence type="ECO:0000256" key="3">
    <source>
        <dbReference type="ARBA" id="ARBA00022475"/>
    </source>
</evidence>
<dbReference type="Pfam" id="PF00528">
    <property type="entry name" value="BPD_transp_1"/>
    <property type="match status" value="1"/>
</dbReference>
<keyword evidence="10" id="KW-1185">Reference proteome</keyword>
<keyword evidence="4 7" id="KW-0812">Transmembrane</keyword>
<dbReference type="Gene3D" id="1.10.3720.10">
    <property type="entry name" value="MetI-like"/>
    <property type="match status" value="1"/>
</dbReference>
<protein>
    <submittedName>
        <fullName evidence="9">Multiple sugar transport system permease protein</fullName>
    </submittedName>
</protein>
<dbReference type="EMBL" id="SORF01000004">
    <property type="protein sequence ID" value="TDY49680.1"/>
    <property type="molecule type" value="Genomic_DNA"/>
</dbReference>
<dbReference type="SUPFAM" id="SSF161098">
    <property type="entry name" value="MetI-like"/>
    <property type="match status" value="1"/>
</dbReference>
<evidence type="ECO:0000313" key="9">
    <source>
        <dbReference type="EMBL" id="TDY49680.1"/>
    </source>
</evidence>
<comment type="subcellular location">
    <subcellularLocation>
        <location evidence="1 7">Cell membrane</location>
        <topology evidence="1 7">Multi-pass membrane protein</topology>
    </subcellularLocation>
</comment>
<feature type="transmembrane region" description="Helical" evidence="7">
    <location>
        <begin position="12"/>
        <end position="33"/>
    </location>
</feature>
<feature type="domain" description="ABC transmembrane type-1" evidence="8">
    <location>
        <begin position="73"/>
        <end position="263"/>
    </location>
</feature>
<dbReference type="Proteomes" id="UP000294581">
    <property type="component" value="Unassembled WGS sequence"/>
</dbReference>
<name>A0A4R8LQ77_9BACL</name>
<feature type="transmembrane region" description="Helical" evidence="7">
    <location>
        <begin position="110"/>
        <end position="132"/>
    </location>
</feature>
<proteinExistence type="inferred from homology"/>
<evidence type="ECO:0000256" key="5">
    <source>
        <dbReference type="ARBA" id="ARBA00022989"/>
    </source>
</evidence>
<dbReference type="InterPro" id="IPR035906">
    <property type="entry name" value="MetI-like_sf"/>
</dbReference>
<organism evidence="9 10">
    <name type="scientific">Alicyclobacillus sacchari</name>
    <dbReference type="NCBI Taxonomy" id="392010"/>
    <lineage>
        <taxon>Bacteria</taxon>
        <taxon>Bacillati</taxon>
        <taxon>Bacillota</taxon>
        <taxon>Bacilli</taxon>
        <taxon>Bacillales</taxon>
        <taxon>Alicyclobacillaceae</taxon>
        <taxon>Alicyclobacillus</taxon>
    </lineage>
</organism>
<evidence type="ECO:0000313" key="10">
    <source>
        <dbReference type="Proteomes" id="UP000294581"/>
    </source>
</evidence>
<feature type="transmembrane region" description="Helical" evidence="7">
    <location>
        <begin position="72"/>
        <end position="98"/>
    </location>
</feature>
<evidence type="ECO:0000256" key="4">
    <source>
        <dbReference type="ARBA" id="ARBA00022692"/>
    </source>
</evidence>
<reference evidence="9 10" key="1">
    <citation type="submission" date="2019-03" db="EMBL/GenBank/DDBJ databases">
        <title>Genomic Encyclopedia of Type Strains, Phase IV (KMG-IV): sequencing the most valuable type-strain genomes for metagenomic binning, comparative biology and taxonomic classification.</title>
        <authorList>
            <person name="Goeker M."/>
        </authorList>
    </citation>
    <scope>NUCLEOTIDE SEQUENCE [LARGE SCALE GENOMIC DNA]</scope>
    <source>
        <strain evidence="9 10">DSM 17974</strain>
    </source>
</reference>
<dbReference type="GO" id="GO:0005886">
    <property type="term" value="C:plasma membrane"/>
    <property type="evidence" value="ECO:0007669"/>
    <property type="project" value="UniProtKB-SubCell"/>
</dbReference>
<feature type="transmembrane region" description="Helical" evidence="7">
    <location>
        <begin position="244"/>
        <end position="263"/>
    </location>
</feature>
<evidence type="ECO:0000256" key="1">
    <source>
        <dbReference type="ARBA" id="ARBA00004651"/>
    </source>
</evidence>
<dbReference type="InterPro" id="IPR000515">
    <property type="entry name" value="MetI-like"/>
</dbReference>